<gene>
    <name evidence="2" type="ORF">H9647_18985</name>
</gene>
<dbReference type="Pfam" id="PF13302">
    <property type="entry name" value="Acetyltransf_3"/>
    <property type="match status" value="1"/>
</dbReference>
<evidence type="ECO:0000313" key="2">
    <source>
        <dbReference type="EMBL" id="MBD7970152.1"/>
    </source>
</evidence>
<dbReference type="InterPro" id="IPR016181">
    <property type="entry name" value="Acyl_CoA_acyltransferase"/>
</dbReference>
<dbReference type="Gene3D" id="3.40.630.30">
    <property type="match status" value="1"/>
</dbReference>
<comment type="caution">
    <text evidence="2">The sequence shown here is derived from an EMBL/GenBank/DDBJ whole genome shotgun (WGS) entry which is preliminary data.</text>
</comment>
<dbReference type="EMBL" id="JACSQL010000010">
    <property type="protein sequence ID" value="MBD7970152.1"/>
    <property type="molecule type" value="Genomic_DNA"/>
</dbReference>
<protein>
    <submittedName>
        <fullName evidence="2">GNAT family N-acetyltransferase</fullName>
    </submittedName>
</protein>
<organism evidence="2 3">
    <name type="scientific">Paenibacillus gallinarum</name>
    <dbReference type="NCBI Taxonomy" id="2762232"/>
    <lineage>
        <taxon>Bacteria</taxon>
        <taxon>Bacillati</taxon>
        <taxon>Bacillota</taxon>
        <taxon>Bacilli</taxon>
        <taxon>Bacillales</taxon>
        <taxon>Paenibacillaceae</taxon>
        <taxon>Paenibacillus</taxon>
    </lineage>
</organism>
<dbReference type="PROSITE" id="PS51186">
    <property type="entry name" value="GNAT"/>
    <property type="match status" value="1"/>
</dbReference>
<dbReference type="PANTHER" id="PTHR43441">
    <property type="entry name" value="RIBOSOMAL-PROTEIN-SERINE ACETYLTRANSFERASE"/>
    <property type="match status" value="1"/>
</dbReference>
<dbReference type="RefSeq" id="WP_191802926.1">
    <property type="nucleotide sequence ID" value="NZ_JACSQL010000010.1"/>
</dbReference>
<reference evidence="2 3" key="1">
    <citation type="submission" date="2020-08" db="EMBL/GenBank/DDBJ databases">
        <title>A Genomic Blueprint of the Chicken Gut Microbiome.</title>
        <authorList>
            <person name="Gilroy R."/>
            <person name="Ravi A."/>
            <person name="Getino M."/>
            <person name="Pursley I."/>
            <person name="Horton D.L."/>
            <person name="Alikhan N.-F."/>
            <person name="Baker D."/>
            <person name="Gharbi K."/>
            <person name="Hall N."/>
            <person name="Watson M."/>
            <person name="Adriaenssens E.M."/>
            <person name="Foster-Nyarko E."/>
            <person name="Jarju S."/>
            <person name="Secka A."/>
            <person name="Antonio M."/>
            <person name="Oren A."/>
            <person name="Chaudhuri R."/>
            <person name="La Ragione R.M."/>
            <person name="Hildebrand F."/>
            <person name="Pallen M.J."/>
        </authorList>
    </citation>
    <scope>NUCLEOTIDE SEQUENCE [LARGE SCALE GENOMIC DNA]</scope>
    <source>
        <strain evidence="2 3">Sa2BVA9</strain>
    </source>
</reference>
<accession>A0ABR8T385</accession>
<dbReference type="InterPro" id="IPR051908">
    <property type="entry name" value="Ribosomal_N-acetyltransferase"/>
</dbReference>
<dbReference type="SUPFAM" id="SSF55729">
    <property type="entry name" value="Acyl-CoA N-acyltransferases (Nat)"/>
    <property type="match status" value="1"/>
</dbReference>
<dbReference type="InterPro" id="IPR000182">
    <property type="entry name" value="GNAT_dom"/>
</dbReference>
<name>A0ABR8T385_9BACL</name>
<evidence type="ECO:0000313" key="3">
    <source>
        <dbReference type="Proteomes" id="UP000608071"/>
    </source>
</evidence>
<proteinExistence type="predicted"/>
<dbReference type="PANTHER" id="PTHR43441:SF3">
    <property type="entry name" value="ACETYLTRANSFERASE"/>
    <property type="match status" value="1"/>
</dbReference>
<feature type="domain" description="N-acetyltransferase" evidence="1">
    <location>
        <begin position="44"/>
        <end position="183"/>
    </location>
</feature>
<keyword evidence="3" id="KW-1185">Reference proteome</keyword>
<dbReference type="Proteomes" id="UP000608071">
    <property type="component" value="Unassembled WGS sequence"/>
</dbReference>
<sequence>MTHETKEKIMLTIPESFESRRLIIRAPKYGDGAASYEAVQESMEELRPWMPFANDQLTAENSEINIRQAHLKFLERSDLRLMLFSKENGQLIGSSGLHRIDWDVRKFEIGYWLRSSYAGQGYMSEAVEAITNYAIRELAANRIEIRCDARNGKSARVAERNGFVLEGILRGDSLDVYGKLSDTMVFSKIRGKEF</sequence>
<evidence type="ECO:0000259" key="1">
    <source>
        <dbReference type="PROSITE" id="PS51186"/>
    </source>
</evidence>